<dbReference type="PANTHER" id="PTHR33570">
    <property type="entry name" value="4-CARBOXYMUCONOLACTONE DECARBOXYLASE FAMILY PROTEIN"/>
    <property type="match status" value="1"/>
</dbReference>
<dbReference type="GO" id="GO:0051920">
    <property type="term" value="F:peroxiredoxin activity"/>
    <property type="evidence" value="ECO:0007669"/>
    <property type="project" value="InterPro"/>
</dbReference>
<dbReference type="SUPFAM" id="SSF69118">
    <property type="entry name" value="AhpD-like"/>
    <property type="match status" value="1"/>
</dbReference>
<dbReference type="Pfam" id="PF02627">
    <property type="entry name" value="CMD"/>
    <property type="match status" value="2"/>
</dbReference>
<feature type="domain" description="Carboxymuconolactone decarboxylase-like" evidence="1">
    <location>
        <begin position="159"/>
        <end position="237"/>
    </location>
</feature>
<dbReference type="InterPro" id="IPR029032">
    <property type="entry name" value="AhpD-like"/>
</dbReference>
<accession>A0A366B2T4</accession>
<dbReference type="AlphaFoldDB" id="A0A366B2T4"/>
<dbReference type="EMBL" id="QNUX01000002">
    <property type="protein sequence ID" value="RBN51415.1"/>
    <property type="molecule type" value="Genomic_DNA"/>
</dbReference>
<comment type="caution">
    <text evidence="2">The sequence shown here is derived from an EMBL/GenBank/DDBJ whole genome shotgun (WGS) entry which is preliminary data.</text>
</comment>
<dbReference type="Proteomes" id="UP000253676">
    <property type="component" value="Unassembled WGS sequence"/>
</dbReference>
<dbReference type="InterPro" id="IPR003779">
    <property type="entry name" value="CMD-like"/>
</dbReference>
<keyword evidence="3" id="KW-1185">Reference proteome</keyword>
<name>A0A366B2T4_9FLAO</name>
<proteinExistence type="predicted"/>
<gene>
    <name evidence="2" type="ORF">DR980_03050</name>
</gene>
<dbReference type="PANTHER" id="PTHR33570:SF2">
    <property type="entry name" value="CARBOXYMUCONOLACTONE DECARBOXYLASE-LIKE DOMAIN-CONTAINING PROTEIN"/>
    <property type="match status" value="1"/>
</dbReference>
<evidence type="ECO:0000313" key="2">
    <source>
        <dbReference type="EMBL" id="RBN51415.1"/>
    </source>
</evidence>
<dbReference type="Gene3D" id="1.20.1290.10">
    <property type="entry name" value="AhpD-like"/>
    <property type="match status" value="1"/>
</dbReference>
<protein>
    <submittedName>
        <fullName evidence="2">Carboxymuconolactone decarboxylase</fullName>
    </submittedName>
</protein>
<sequence length="244" mass="27070">MKDFKIFSLIVMIVCITLSPNDVKAKQLTTIESNLSAKEKSIITIASLTAKGDLVTLKSELNKGLEAGLTVNEIKEILIHTYAYCGFPRSIRGLQTFMEVLNERKAKGINDEPGKEASPIKEDGNKYERGKTILEQLTKTPQPNTLTGYSAFAPVIDTFLKEHLFADIFERDVLTFTQRELVTISVISSIGDAEPMLKSHLSIAINLGVFPEQLKEFLVVIKPFIGAKKTKAAKEVVIEVLKSR</sequence>
<evidence type="ECO:0000259" key="1">
    <source>
        <dbReference type="Pfam" id="PF02627"/>
    </source>
</evidence>
<dbReference type="OrthoDB" id="9812754at2"/>
<organism evidence="2 3">
    <name type="scientific">Flavobacterium psychrolimnae</name>
    <dbReference type="NCBI Taxonomy" id="249351"/>
    <lineage>
        <taxon>Bacteria</taxon>
        <taxon>Pseudomonadati</taxon>
        <taxon>Bacteroidota</taxon>
        <taxon>Flavobacteriia</taxon>
        <taxon>Flavobacteriales</taxon>
        <taxon>Flavobacteriaceae</taxon>
        <taxon>Flavobacterium</taxon>
    </lineage>
</organism>
<feature type="domain" description="Carboxymuconolactone decarboxylase-like" evidence="1">
    <location>
        <begin position="30"/>
        <end position="93"/>
    </location>
</feature>
<dbReference type="RefSeq" id="WP_113633794.1">
    <property type="nucleotide sequence ID" value="NZ_QNUX01000002.1"/>
</dbReference>
<dbReference type="InterPro" id="IPR052512">
    <property type="entry name" value="4CMD/NDH-1_regulator"/>
</dbReference>
<evidence type="ECO:0000313" key="3">
    <source>
        <dbReference type="Proteomes" id="UP000253676"/>
    </source>
</evidence>
<reference evidence="2 3" key="1">
    <citation type="submission" date="2018-07" db="EMBL/GenBank/DDBJ databases">
        <title>Complete genome sequence of Flavobacterium psychrolimnae LMG 22018.</title>
        <authorList>
            <person name="Kim D.-U."/>
        </authorList>
    </citation>
    <scope>NUCLEOTIDE SEQUENCE [LARGE SCALE GENOMIC DNA]</scope>
    <source>
        <strain evidence="2 3">LMG 22018</strain>
    </source>
</reference>